<reference evidence="4" key="2">
    <citation type="submission" date="2023-06" db="EMBL/GenBank/DDBJ databases">
        <authorList>
            <consortium name="Lawrence Berkeley National Laboratory"/>
            <person name="Haridas S."/>
            <person name="Hensen N."/>
            <person name="Bonometti L."/>
            <person name="Westerberg I."/>
            <person name="Brannstrom I.O."/>
            <person name="Guillou S."/>
            <person name="Cros-Aarteil S."/>
            <person name="Calhoun S."/>
            <person name="Kuo A."/>
            <person name="Mondo S."/>
            <person name="Pangilinan J."/>
            <person name="Riley R."/>
            <person name="LaButti K."/>
            <person name="Andreopoulos B."/>
            <person name="Lipzen A."/>
            <person name="Chen C."/>
            <person name="Yanf M."/>
            <person name="Daum C."/>
            <person name="Ng V."/>
            <person name="Clum A."/>
            <person name="Steindorff A."/>
            <person name="Ohm R."/>
            <person name="Martin F."/>
            <person name="Silar P."/>
            <person name="Natvig D."/>
            <person name="Lalanne C."/>
            <person name="Gautier V."/>
            <person name="Ament-velasquez S.L."/>
            <person name="Kruys A."/>
            <person name="Hutchinson M.I."/>
            <person name="Powell A.J."/>
            <person name="Barry K."/>
            <person name="Miller A.N."/>
            <person name="Grigoriev I.V."/>
            <person name="Debuchy R."/>
            <person name="Gladieux P."/>
            <person name="Thoren M.H."/>
            <person name="Johannesson H."/>
        </authorList>
    </citation>
    <scope>NUCLEOTIDE SEQUENCE</scope>
    <source>
        <strain evidence="4">CBS 232.78</strain>
    </source>
</reference>
<evidence type="ECO:0000256" key="2">
    <source>
        <dbReference type="SAM" id="Phobius"/>
    </source>
</evidence>
<reference evidence="4" key="1">
    <citation type="journal article" date="2023" name="Mol. Phylogenet. Evol.">
        <title>Genome-scale phylogeny and comparative genomics of the fungal order Sordariales.</title>
        <authorList>
            <person name="Hensen N."/>
            <person name="Bonometti L."/>
            <person name="Westerberg I."/>
            <person name="Brannstrom I.O."/>
            <person name="Guillou S."/>
            <person name="Cros-Aarteil S."/>
            <person name="Calhoun S."/>
            <person name="Haridas S."/>
            <person name="Kuo A."/>
            <person name="Mondo S."/>
            <person name="Pangilinan J."/>
            <person name="Riley R."/>
            <person name="LaButti K."/>
            <person name="Andreopoulos B."/>
            <person name="Lipzen A."/>
            <person name="Chen C."/>
            <person name="Yan M."/>
            <person name="Daum C."/>
            <person name="Ng V."/>
            <person name="Clum A."/>
            <person name="Steindorff A."/>
            <person name="Ohm R.A."/>
            <person name="Martin F."/>
            <person name="Silar P."/>
            <person name="Natvig D.O."/>
            <person name="Lalanne C."/>
            <person name="Gautier V."/>
            <person name="Ament-Velasquez S.L."/>
            <person name="Kruys A."/>
            <person name="Hutchinson M.I."/>
            <person name="Powell A.J."/>
            <person name="Barry K."/>
            <person name="Miller A.N."/>
            <person name="Grigoriev I.V."/>
            <person name="Debuchy R."/>
            <person name="Gladieux P."/>
            <person name="Hiltunen Thoren M."/>
            <person name="Johannesson H."/>
        </authorList>
    </citation>
    <scope>NUCLEOTIDE SEQUENCE</scope>
    <source>
        <strain evidence="4">CBS 232.78</strain>
    </source>
</reference>
<name>A0AAE0TW60_9PEZI</name>
<evidence type="ECO:0000256" key="1">
    <source>
        <dbReference type="SAM" id="MobiDB-lite"/>
    </source>
</evidence>
<dbReference type="AlphaFoldDB" id="A0AAE0TW60"/>
<proteinExistence type="predicted"/>
<accession>A0AAE0TW60</accession>
<feature type="region of interest" description="Disordered" evidence="1">
    <location>
        <begin position="61"/>
        <end position="109"/>
    </location>
</feature>
<feature type="compositionally biased region" description="Polar residues" evidence="1">
    <location>
        <begin position="539"/>
        <end position="549"/>
    </location>
</feature>
<keyword evidence="2" id="KW-0472">Membrane</keyword>
<dbReference type="Proteomes" id="UP001285441">
    <property type="component" value="Unassembled WGS sequence"/>
</dbReference>
<feature type="chain" id="PRO_5042249451" evidence="3">
    <location>
        <begin position="24"/>
        <end position="724"/>
    </location>
</feature>
<feature type="region of interest" description="Disordered" evidence="1">
    <location>
        <begin position="357"/>
        <end position="473"/>
    </location>
</feature>
<feature type="transmembrane region" description="Helical" evidence="2">
    <location>
        <begin position="482"/>
        <end position="503"/>
    </location>
</feature>
<evidence type="ECO:0000256" key="3">
    <source>
        <dbReference type="SAM" id="SignalP"/>
    </source>
</evidence>
<feature type="region of interest" description="Disordered" evidence="1">
    <location>
        <begin position="560"/>
        <end position="579"/>
    </location>
</feature>
<dbReference type="EMBL" id="JAULSW010000005">
    <property type="protein sequence ID" value="KAK3381726.1"/>
    <property type="molecule type" value="Genomic_DNA"/>
</dbReference>
<feature type="region of interest" description="Disordered" evidence="1">
    <location>
        <begin position="23"/>
        <end position="45"/>
    </location>
</feature>
<sequence>MLISRGLRTLLLGLTVLVFGGESSPSIRHTRTQQPSREGTLPEVDKASRIEAQVVVSVDFEGSRRRGSGQPRVRLRDGQGVKWTANGRRRKRQNTENEEESPDLPSPSICGGTNNTGAACQELSICCPGANGDFQCCSKGFSCCVSGNGEAACCADIGDVGCGADGCSQPPLSSAAQVASLDAPPAIFVTRTITATVTSFTGTPETSVFITTRTEVLTFLNPTQQTQTETVTTTRFFRRARRAEWDQLRDVSLQEARISSRAELPEPVVTQRPRLAPRSIPDRLLPQDGHVQKRQEGTVTSTTTTTIFTQSRSTATITNVVFSTRFVAPNAVTTVFVTTTIFLPSASSTMIISVPASTTFTSSGSGPTSTLVPDGSSTTRGSSSLPPLPSSSFSSEISSTSSSPSDISSTSSMEISSTSSMLPSTPLLSSTEVITSAPSTTTTMTGDMETMMSSASGTNSPTPVPGPGSGSPGVGGLSSNQIVGIVLGAIFGFLFLILLAFLLRKAIQRRRRAQAQMRQQLTPPEAASAAGLDTGGTGNSDTPSGNSGLTGQGEVRVVIRPAPKRRTQSSQLWPMPPGRAEQSYSLFVEETTTGATTPQDPGAWSIASERGSVRDQNISNSNNGGNGSSSGGRPSMGATGRDGTMSYISVGWDTSLGGGRSDVGSYPGPSTLLTPPPASHAGGFRGVRLDEEDDGSSIGSNNGTPILRGGSGYPMGSFGIGKAR</sequence>
<evidence type="ECO:0000313" key="4">
    <source>
        <dbReference type="EMBL" id="KAK3381726.1"/>
    </source>
</evidence>
<keyword evidence="2" id="KW-1133">Transmembrane helix</keyword>
<keyword evidence="5" id="KW-1185">Reference proteome</keyword>
<feature type="compositionally biased region" description="Polar residues" evidence="1">
    <location>
        <begin position="23"/>
        <end position="37"/>
    </location>
</feature>
<organism evidence="4 5">
    <name type="scientific">Podospora didyma</name>
    <dbReference type="NCBI Taxonomy" id="330526"/>
    <lineage>
        <taxon>Eukaryota</taxon>
        <taxon>Fungi</taxon>
        <taxon>Dikarya</taxon>
        <taxon>Ascomycota</taxon>
        <taxon>Pezizomycotina</taxon>
        <taxon>Sordariomycetes</taxon>
        <taxon>Sordariomycetidae</taxon>
        <taxon>Sordariales</taxon>
        <taxon>Podosporaceae</taxon>
        <taxon>Podospora</taxon>
    </lineage>
</organism>
<comment type="caution">
    <text evidence="4">The sequence shown here is derived from an EMBL/GenBank/DDBJ whole genome shotgun (WGS) entry which is preliminary data.</text>
</comment>
<feature type="compositionally biased region" description="Low complexity" evidence="1">
    <location>
        <begin position="357"/>
        <end position="461"/>
    </location>
</feature>
<feature type="region of interest" description="Disordered" evidence="1">
    <location>
        <begin position="660"/>
        <end position="724"/>
    </location>
</feature>
<gene>
    <name evidence="4" type="ORF">B0H63DRAFT_511477</name>
</gene>
<feature type="signal peptide" evidence="3">
    <location>
        <begin position="1"/>
        <end position="23"/>
    </location>
</feature>
<keyword evidence="3" id="KW-0732">Signal</keyword>
<evidence type="ECO:0000313" key="5">
    <source>
        <dbReference type="Proteomes" id="UP001285441"/>
    </source>
</evidence>
<keyword evidence="2" id="KW-0812">Transmembrane</keyword>
<feature type="region of interest" description="Disordered" evidence="1">
    <location>
        <begin position="593"/>
        <end position="642"/>
    </location>
</feature>
<feature type="region of interest" description="Disordered" evidence="1">
    <location>
        <begin position="515"/>
        <end position="555"/>
    </location>
</feature>
<protein>
    <submittedName>
        <fullName evidence="4">Uncharacterized protein</fullName>
    </submittedName>
</protein>